<feature type="compositionally biased region" description="Gly residues" evidence="1">
    <location>
        <begin position="101"/>
        <end position="111"/>
    </location>
</feature>
<feature type="region of interest" description="Disordered" evidence="1">
    <location>
        <begin position="1"/>
        <end position="23"/>
    </location>
</feature>
<feature type="region of interest" description="Disordered" evidence="1">
    <location>
        <begin position="83"/>
        <end position="112"/>
    </location>
</feature>
<feature type="compositionally biased region" description="Polar residues" evidence="1">
    <location>
        <begin position="365"/>
        <end position="379"/>
    </location>
</feature>
<evidence type="ECO:0000313" key="4">
    <source>
        <dbReference type="Proteomes" id="UP001158067"/>
    </source>
</evidence>
<keyword evidence="4" id="KW-1185">Reference proteome</keyword>
<reference evidence="3 4" key="1">
    <citation type="submission" date="2017-05" db="EMBL/GenBank/DDBJ databases">
        <authorList>
            <person name="Varghese N."/>
            <person name="Submissions S."/>
        </authorList>
    </citation>
    <scope>NUCLEOTIDE SEQUENCE [LARGE SCALE GENOMIC DNA]</scope>
    <source>
        <strain evidence="3 4">DSM 25457</strain>
    </source>
</reference>
<dbReference type="RefSeq" id="WP_283433324.1">
    <property type="nucleotide sequence ID" value="NZ_FXUG01000007.1"/>
</dbReference>
<keyword evidence="2" id="KW-1133">Transmembrane helix</keyword>
<evidence type="ECO:0008006" key="5">
    <source>
        <dbReference type="Google" id="ProtNLM"/>
    </source>
</evidence>
<accession>A0ABY1Q8N3</accession>
<protein>
    <recommendedName>
        <fullName evidence="5">Transmembrane protein</fullName>
    </recommendedName>
</protein>
<dbReference type="Proteomes" id="UP001158067">
    <property type="component" value="Unassembled WGS sequence"/>
</dbReference>
<evidence type="ECO:0000256" key="1">
    <source>
        <dbReference type="SAM" id="MobiDB-lite"/>
    </source>
</evidence>
<feature type="compositionally biased region" description="Acidic residues" evidence="1">
    <location>
        <begin position="349"/>
        <end position="358"/>
    </location>
</feature>
<keyword evidence="2" id="KW-0812">Transmembrane</keyword>
<feature type="compositionally biased region" description="Low complexity" evidence="1">
    <location>
        <begin position="276"/>
        <end position="296"/>
    </location>
</feature>
<keyword evidence="2" id="KW-0472">Membrane</keyword>
<evidence type="ECO:0000256" key="2">
    <source>
        <dbReference type="SAM" id="Phobius"/>
    </source>
</evidence>
<sequence length="711" mass="76258">MSGHNELPDRHQSSDSNESVQDLVARLGTPPHHVVMGWLEEAQRICAECGRQAPNPDPATFDASEPVWRSFYVEANGGLSGEFAERDGVSLPDDSEPEGFGPHGLGKGGSVVRGASVAGPPGLLDQAVVPVADDSHLNFASEEEGDGNREETADLKSGRRLLSPLLGIAVVAVLVTVVGAAAWWFGDGPIKTAGRSSQNASSDVFNANVSDGEVSAGELPKHSESDSLSSVFDSELVDAASVGDSVSADAGSSSMPVPLNMGLSLDAFLPPSLTGSLAGSDTSGSSSDDLGQLLNGDDVEGGEQDVAGSTNLSSDNRGLGMIDGEASIDGEVSVDGQPGDELVADLTADDTESDSDLEAEAREQPTIQRSSNEPKTQSVELPRPFGGRSEIAGGGSEPDTDAVDLFKSDSSPNSWSLDFPDGAKTLVLDDESNEQQEVGSRFRDVVVAAEQTPIARFQEDPNQSGNWFFLWRYRENASSIAGKLPHGRIQTPAGETIFLRPELDADPVPLSLQQRDQKLKWNLHAGVPPGATTLQVNVTVPKEVEVQWLEPFADQSPRKARGVATLSLTSSSETAIVVRMDIRTTNTLSMRMRFGARLDPAMPWQWTDAKQIRQSFQQVTSQLEAADRQLLELDVAITRADRMRARRQEAILEERRDRIDEAVKGWTMVAKRLADLDQLVAFLDAGGSVMPELVVEWPDTRQVIFRATEKE</sequence>
<feature type="transmembrane region" description="Helical" evidence="2">
    <location>
        <begin position="165"/>
        <end position="186"/>
    </location>
</feature>
<comment type="caution">
    <text evidence="3">The sequence shown here is derived from an EMBL/GenBank/DDBJ whole genome shotgun (WGS) entry which is preliminary data.</text>
</comment>
<organism evidence="3 4">
    <name type="scientific">Neorhodopirellula lusitana</name>
    <dbReference type="NCBI Taxonomy" id="445327"/>
    <lineage>
        <taxon>Bacteria</taxon>
        <taxon>Pseudomonadati</taxon>
        <taxon>Planctomycetota</taxon>
        <taxon>Planctomycetia</taxon>
        <taxon>Pirellulales</taxon>
        <taxon>Pirellulaceae</taxon>
        <taxon>Neorhodopirellula</taxon>
    </lineage>
</organism>
<feature type="compositionally biased region" description="Polar residues" evidence="1">
    <location>
        <begin position="307"/>
        <end position="316"/>
    </location>
</feature>
<name>A0ABY1Q8N3_9BACT</name>
<feature type="compositionally biased region" description="Basic and acidic residues" evidence="1">
    <location>
        <begin position="1"/>
        <end position="13"/>
    </location>
</feature>
<dbReference type="EMBL" id="FXUG01000007">
    <property type="protein sequence ID" value="SMP62205.1"/>
    <property type="molecule type" value="Genomic_DNA"/>
</dbReference>
<proteinExistence type="predicted"/>
<gene>
    <name evidence="3" type="ORF">SAMN06265222_107262</name>
</gene>
<feature type="region of interest" description="Disordered" evidence="1">
    <location>
        <begin position="349"/>
        <end position="418"/>
    </location>
</feature>
<feature type="region of interest" description="Disordered" evidence="1">
    <location>
        <begin position="276"/>
        <end position="323"/>
    </location>
</feature>
<evidence type="ECO:0000313" key="3">
    <source>
        <dbReference type="EMBL" id="SMP62205.1"/>
    </source>
</evidence>